<dbReference type="PANTHER" id="PTHR43673:SF2">
    <property type="entry name" value="NITROREDUCTASE"/>
    <property type="match status" value="1"/>
</dbReference>
<dbReference type="InterPro" id="IPR000415">
    <property type="entry name" value="Nitroreductase-like"/>
</dbReference>
<dbReference type="Pfam" id="PF14512">
    <property type="entry name" value="TM1586_NiRdase"/>
    <property type="match status" value="1"/>
</dbReference>
<keyword evidence="4" id="KW-0288">FMN</keyword>
<name>I7LFP0_9CLOT</name>
<dbReference type="GO" id="GO:0016491">
    <property type="term" value="F:oxidoreductase activity"/>
    <property type="evidence" value="ECO:0007669"/>
    <property type="project" value="UniProtKB-KW"/>
</dbReference>
<evidence type="ECO:0000313" key="8">
    <source>
        <dbReference type="Proteomes" id="UP000007652"/>
    </source>
</evidence>
<keyword evidence="8" id="KW-1185">Reference proteome</keyword>
<keyword evidence="3" id="KW-0285">Flavoprotein</keyword>
<dbReference type="CDD" id="cd02062">
    <property type="entry name" value="Nitro_FMN_reductase"/>
    <property type="match status" value="1"/>
</dbReference>
<dbReference type="PANTHER" id="PTHR43673">
    <property type="entry name" value="NAD(P)H NITROREDUCTASE YDGI-RELATED"/>
    <property type="match status" value="1"/>
</dbReference>
<evidence type="ECO:0000256" key="5">
    <source>
        <dbReference type="ARBA" id="ARBA00023002"/>
    </source>
</evidence>
<dbReference type="RefSeq" id="WP_008907934.1">
    <property type="nucleotide sequence ID" value="NZ_CAKP01000024.1"/>
</dbReference>
<evidence type="ECO:0000256" key="3">
    <source>
        <dbReference type="ARBA" id="ARBA00022630"/>
    </source>
</evidence>
<organism evidence="7 8">
    <name type="scientific">Caloramator australicus RC3</name>
    <dbReference type="NCBI Taxonomy" id="857293"/>
    <lineage>
        <taxon>Bacteria</taxon>
        <taxon>Bacillati</taxon>
        <taxon>Bacillota</taxon>
        <taxon>Clostridia</taxon>
        <taxon>Eubacteriales</taxon>
        <taxon>Clostridiaceae</taxon>
        <taxon>Caloramator</taxon>
    </lineage>
</organism>
<keyword evidence="5" id="KW-0560">Oxidoreductase</keyword>
<comment type="caution">
    <text evidence="7">The sequence shown here is derived from an EMBL/GenBank/DDBJ whole genome shotgun (WGS) entry which is preliminary data.</text>
</comment>
<dbReference type="EMBL" id="CAKP01000024">
    <property type="protein sequence ID" value="CCJ32655.1"/>
    <property type="molecule type" value="Genomic_DNA"/>
</dbReference>
<reference evidence="7 8" key="1">
    <citation type="journal article" date="2011" name="J. Bacteriol.">
        <title>Draft genome sequence of Caloramator australicus strain RC3T, a thermoanaerobe from the Great Artesian Basin of Australia.</title>
        <authorList>
            <person name="Ogg C.D."/>
            <person name="Patel B.K.C."/>
        </authorList>
    </citation>
    <scope>NUCLEOTIDE SEQUENCE [LARGE SCALE GENOMIC DNA]</scope>
    <source>
        <strain evidence="7 8">RC3</strain>
    </source>
</reference>
<dbReference type="InterPro" id="IPR029478">
    <property type="entry name" value="TM1586_NiRdase"/>
</dbReference>
<evidence type="ECO:0000256" key="2">
    <source>
        <dbReference type="ARBA" id="ARBA00007118"/>
    </source>
</evidence>
<evidence type="ECO:0000313" key="7">
    <source>
        <dbReference type="EMBL" id="CCJ32655.1"/>
    </source>
</evidence>
<accession>I7LFP0</accession>
<evidence type="ECO:0000256" key="4">
    <source>
        <dbReference type="ARBA" id="ARBA00022643"/>
    </source>
</evidence>
<proteinExistence type="inferred from homology"/>
<dbReference type="Gene3D" id="3.40.109.30">
    <property type="entry name" value="putative nitroreductase (tm1586), domain 2"/>
    <property type="match status" value="1"/>
</dbReference>
<evidence type="ECO:0000259" key="6">
    <source>
        <dbReference type="Pfam" id="PF14512"/>
    </source>
</evidence>
<dbReference type="STRING" id="857293.CAAU_0571"/>
<dbReference type="SUPFAM" id="SSF55469">
    <property type="entry name" value="FMN-dependent nitroreductase-like"/>
    <property type="match status" value="2"/>
</dbReference>
<dbReference type="Gene3D" id="3.40.109.10">
    <property type="entry name" value="NADH Oxidase"/>
    <property type="match status" value="1"/>
</dbReference>
<feature type="domain" description="Putative nitroreductase TM1586" evidence="6">
    <location>
        <begin position="4"/>
        <end position="231"/>
    </location>
</feature>
<gene>
    <name evidence="7" type="ORF">CAAU_0571</name>
</gene>
<dbReference type="eggNOG" id="COG0778">
    <property type="taxonomic scope" value="Bacteria"/>
</dbReference>
<evidence type="ECO:0000256" key="1">
    <source>
        <dbReference type="ARBA" id="ARBA00001917"/>
    </source>
</evidence>
<comment type="similarity">
    <text evidence="2">Belongs to the nitroreductase family.</text>
</comment>
<dbReference type="Proteomes" id="UP000007652">
    <property type="component" value="Unassembled WGS sequence"/>
</dbReference>
<sequence>MGEYEAIFKRKSVRKYQDEPITVAELEEVYELTSRHPKLYNIDMELHLVEDGSQFLDLLKGVIGSYGKIIAPHYLIATSEIKEGYLENVGYALEYIVLKMTEMGLGTCYIGGLYDKKNVKKIIKMKDSHQPVIVVAFGYPKDATDYIKLIIGSKRRMELEKFCFGDFDNTWRFIMDAVRLSPSAMNSQPWRFYKNQNVIDMYIKSSKNIFHMIEMNRIDAGIALQHLNIAARYFDINLNFKRLANKEKEGGIYITSIIEKE</sequence>
<dbReference type="AlphaFoldDB" id="I7LFP0"/>
<protein>
    <submittedName>
        <fullName evidence="7">Nitroreductase</fullName>
    </submittedName>
</protein>
<comment type="cofactor">
    <cofactor evidence="1">
        <name>FMN</name>
        <dbReference type="ChEBI" id="CHEBI:58210"/>
    </cofactor>
</comment>